<dbReference type="InterPro" id="IPR010328">
    <property type="entry name" value="DUF928"/>
</dbReference>
<organism evidence="1 2">
    <name type="scientific">Pseudanabaena yagii GIHE-NHR1</name>
    <dbReference type="NCBI Taxonomy" id="2722753"/>
    <lineage>
        <taxon>Bacteria</taxon>
        <taxon>Bacillati</taxon>
        <taxon>Cyanobacteriota</taxon>
        <taxon>Cyanophyceae</taxon>
        <taxon>Pseudanabaenales</taxon>
        <taxon>Pseudanabaenaceae</taxon>
        <taxon>Pseudanabaena</taxon>
        <taxon>Pseudanabaena yagii</taxon>
    </lineage>
</organism>
<sequence length="212" mass="24039">MAFVIGAMPSQLLTAQTIPIYDPPPPTDPTIRGNNCSTVTPELLSPVSKKVFTTADYPTFLLVVPTTTARQAKFSIRDRDRKSIYRQTFSLSGQSGILRVVLPNEANIKKLDGGQIYKWEFNIICDPDNRGIDDFVVGELQKVTLPDAKSPSQLTLWERYRAFEYDALMVLDLLRRTNPRDQLIQSEWESWLVRHKFGDLKGLPAIVLKSQK</sequence>
<evidence type="ECO:0000313" key="1">
    <source>
        <dbReference type="EMBL" id="NMF59563.1"/>
    </source>
</evidence>
<dbReference type="Proteomes" id="UP000738376">
    <property type="component" value="Unassembled WGS sequence"/>
</dbReference>
<name>A0ABX1LWC8_9CYAN</name>
<comment type="caution">
    <text evidence="1">The sequence shown here is derived from an EMBL/GenBank/DDBJ whole genome shotgun (WGS) entry which is preliminary data.</text>
</comment>
<gene>
    <name evidence="1" type="ORF">HC246_16440</name>
</gene>
<evidence type="ECO:0000313" key="2">
    <source>
        <dbReference type="Proteomes" id="UP000738376"/>
    </source>
</evidence>
<keyword evidence="2" id="KW-1185">Reference proteome</keyword>
<dbReference type="Pfam" id="PF06051">
    <property type="entry name" value="DUF928"/>
    <property type="match status" value="1"/>
</dbReference>
<dbReference type="EMBL" id="JAAVJL010000001">
    <property type="protein sequence ID" value="NMF59563.1"/>
    <property type="molecule type" value="Genomic_DNA"/>
</dbReference>
<dbReference type="RefSeq" id="WP_169364326.1">
    <property type="nucleotide sequence ID" value="NZ_JAAVJL010000001.1"/>
</dbReference>
<reference evidence="1 2" key="1">
    <citation type="submission" date="2020-03" db="EMBL/GenBank/DDBJ databases">
        <title>Draft Genome Sequence of 2-Methylisoborneol Producing Pseudanabaena yagii Strain GIHE-NHR1 Isolated from North Han River in South Korea.</title>
        <authorList>
            <person name="Jeong J."/>
        </authorList>
    </citation>
    <scope>NUCLEOTIDE SEQUENCE [LARGE SCALE GENOMIC DNA]</scope>
    <source>
        <strain evidence="1 2">GIHE-NHR1</strain>
    </source>
</reference>
<protein>
    <submittedName>
        <fullName evidence="1">DUF928 domain-containing protein</fullName>
    </submittedName>
</protein>
<accession>A0ABX1LWC8</accession>
<proteinExistence type="predicted"/>